<sequence length="221" mass="24081">MTQPAPIFTKHTADNPLKIAVLISGGGTTLRNLLERIEQDQLPLQVVLVISSSRSAKGMVYAEDANIPYKIITVQDHPEIADFSADIFHACRKAGAALVVMGGFLKQVTIPADFENRVVNIHPSLIPSFCGAGFYGIRVHTAVLEYGAKVSGCTVHFVDDHYDHGPIITQSVVEVFPDDSPQTLAERIFETECQAYPQAITAIAEGRVSIEGRKITVLPRQ</sequence>
<dbReference type="InterPro" id="IPR002376">
    <property type="entry name" value="Formyl_transf_N"/>
</dbReference>
<feature type="site" description="Raises pKa of active site His" evidence="6">
    <location>
        <position position="163"/>
    </location>
</feature>
<accession>A0A2S8G1E1</accession>
<comment type="caution">
    <text evidence="6">Lacks conserved residue(s) required for the propagation of feature annotation.</text>
</comment>
<evidence type="ECO:0000256" key="6">
    <source>
        <dbReference type="HAMAP-Rule" id="MF_01930"/>
    </source>
</evidence>
<feature type="active site" description="Proton donor" evidence="6">
    <location>
        <position position="122"/>
    </location>
</feature>
<dbReference type="NCBIfam" id="TIGR00639">
    <property type="entry name" value="PurN"/>
    <property type="match status" value="1"/>
</dbReference>
<feature type="domain" description="Formyl transferase N-terminal" evidence="7">
    <location>
        <begin position="18"/>
        <end position="200"/>
    </location>
</feature>
<comment type="pathway">
    <text evidence="1 6">Purine metabolism; IMP biosynthesis via de novo pathway; N(2)-formyl-N(1)-(5-phospho-D-ribosyl)glycinamide from N(1)-(5-phospho-D-ribosyl)glycinamide (10-formyl THF route): step 1/1.</text>
</comment>
<evidence type="ECO:0000259" key="7">
    <source>
        <dbReference type="Pfam" id="PF00551"/>
    </source>
</evidence>
<gene>
    <name evidence="6" type="primary">purN</name>
    <name evidence="8" type="ORF">C5Y98_09360</name>
</gene>
<organism evidence="8 9">
    <name type="scientific">Blastopirellula marina</name>
    <dbReference type="NCBI Taxonomy" id="124"/>
    <lineage>
        <taxon>Bacteria</taxon>
        <taxon>Pseudomonadati</taxon>
        <taxon>Planctomycetota</taxon>
        <taxon>Planctomycetia</taxon>
        <taxon>Pirellulales</taxon>
        <taxon>Pirellulaceae</taxon>
        <taxon>Blastopirellula</taxon>
    </lineage>
</organism>
<keyword evidence="2 6" id="KW-0808">Transferase</keyword>
<dbReference type="PANTHER" id="PTHR43369">
    <property type="entry name" value="PHOSPHORIBOSYLGLYCINAMIDE FORMYLTRANSFERASE"/>
    <property type="match status" value="1"/>
</dbReference>
<keyword evidence="3 6" id="KW-0658">Purine biosynthesis</keyword>
<dbReference type="PROSITE" id="PS00373">
    <property type="entry name" value="GART"/>
    <property type="match status" value="1"/>
</dbReference>
<evidence type="ECO:0000256" key="2">
    <source>
        <dbReference type="ARBA" id="ARBA00022679"/>
    </source>
</evidence>
<comment type="catalytic activity">
    <reaction evidence="5 6">
        <text>N(1)-(5-phospho-beta-D-ribosyl)glycinamide + (6R)-10-formyltetrahydrofolate = N(2)-formyl-N(1)-(5-phospho-beta-D-ribosyl)glycinamide + (6S)-5,6,7,8-tetrahydrofolate + H(+)</text>
        <dbReference type="Rhea" id="RHEA:15053"/>
        <dbReference type="ChEBI" id="CHEBI:15378"/>
        <dbReference type="ChEBI" id="CHEBI:57453"/>
        <dbReference type="ChEBI" id="CHEBI:143788"/>
        <dbReference type="ChEBI" id="CHEBI:147286"/>
        <dbReference type="ChEBI" id="CHEBI:195366"/>
        <dbReference type="EC" id="2.1.2.2"/>
    </reaction>
</comment>
<evidence type="ECO:0000313" key="9">
    <source>
        <dbReference type="Proteomes" id="UP000239388"/>
    </source>
</evidence>
<dbReference type="AlphaFoldDB" id="A0A2S8G1E1"/>
<comment type="similarity">
    <text evidence="4 6">Belongs to the GART family.</text>
</comment>
<protein>
    <recommendedName>
        <fullName evidence="6">Phosphoribosylglycinamide formyltransferase</fullName>
        <ecNumber evidence="6">2.1.2.2</ecNumber>
    </recommendedName>
    <alternativeName>
        <fullName evidence="6">5'-phosphoribosylglycinamide transformylase</fullName>
    </alternativeName>
    <alternativeName>
        <fullName evidence="6">GAR transformylase</fullName>
        <shortName evidence="6">GART</shortName>
    </alternativeName>
</protein>
<dbReference type="CDD" id="cd08645">
    <property type="entry name" value="FMT_core_GART"/>
    <property type="match status" value="1"/>
</dbReference>
<dbReference type="HAMAP" id="MF_01930">
    <property type="entry name" value="PurN"/>
    <property type="match status" value="1"/>
</dbReference>
<evidence type="ECO:0000256" key="3">
    <source>
        <dbReference type="ARBA" id="ARBA00022755"/>
    </source>
</evidence>
<dbReference type="Gene3D" id="3.40.50.170">
    <property type="entry name" value="Formyl transferase, N-terminal domain"/>
    <property type="match status" value="1"/>
</dbReference>
<name>A0A2S8G1E1_9BACT</name>
<dbReference type="GO" id="GO:0006189">
    <property type="term" value="P:'de novo' IMP biosynthetic process"/>
    <property type="evidence" value="ECO:0007669"/>
    <property type="project" value="UniProtKB-UniRule"/>
</dbReference>
<evidence type="ECO:0000256" key="5">
    <source>
        <dbReference type="ARBA" id="ARBA00047664"/>
    </source>
</evidence>
<comment type="function">
    <text evidence="6">Catalyzes the transfer of a formyl group from 10-formyltetrahydrofolate to 5-phospho-ribosyl-glycinamide (GAR), producing 5-phospho-ribosyl-N-formylglycinamide (FGAR) and tetrahydrofolate.</text>
</comment>
<evidence type="ECO:0000256" key="1">
    <source>
        <dbReference type="ARBA" id="ARBA00005054"/>
    </source>
</evidence>
<reference evidence="8 9" key="1">
    <citation type="submission" date="2018-02" db="EMBL/GenBank/DDBJ databases">
        <title>Comparative genomes isolates from brazilian mangrove.</title>
        <authorList>
            <person name="Araujo J.E."/>
            <person name="Taketani R.G."/>
            <person name="Silva M.C.P."/>
            <person name="Loureco M.V."/>
            <person name="Andreote F.D."/>
        </authorList>
    </citation>
    <scope>NUCLEOTIDE SEQUENCE [LARGE SCALE GENOMIC DNA]</scope>
    <source>
        <strain evidence="8 9">NAP PRIS-MGV</strain>
    </source>
</reference>
<dbReference type="Proteomes" id="UP000239388">
    <property type="component" value="Unassembled WGS sequence"/>
</dbReference>
<dbReference type="Pfam" id="PF00551">
    <property type="entry name" value="Formyl_trans_N"/>
    <property type="match status" value="1"/>
</dbReference>
<evidence type="ECO:0000313" key="8">
    <source>
        <dbReference type="EMBL" id="PQO38265.1"/>
    </source>
</evidence>
<evidence type="ECO:0000256" key="4">
    <source>
        <dbReference type="ARBA" id="ARBA00038440"/>
    </source>
</evidence>
<dbReference type="InterPro" id="IPR001555">
    <property type="entry name" value="GART_AS"/>
</dbReference>
<dbReference type="PANTHER" id="PTHR43369:SF2">
    <property type="entry name" value="PHOSPHORIBOSYLGLYCINAMIDE FORMYLTRANSFERASE"/>
    <property type="match status" value="1"/>
</dbReference>
<dbReference type="InterPro" id="IPR004607">
    <property type="entry name" value="GART"/>
</dbReference>
<dbReference type="GO" id="GO:0004644">
    <property type="term" value="F:phosphoribosylglycinamide formyltransferase activity"/>
    <property type="evidence" value="ECO:0007669"/>
    <property type="project" value="UniProtKB-UniRule"/>
</dbReference>
<dbReference type="InterPro" id="IPR036477">
    <property type="entry name" value="Formyl_transf_N_sf"/>
</dbReference>
<proteinExistence type="inferred from homology"/>
<dbReference type="EC" id="2.1.2.2" evidence="6"/>
<dbReference type="OrthoDB" id="9806170at2"/>
<dbReference type="UniPathway" id="UPA00074">
    <property type="reaction ID" value="UER00126"/>
</dbReference>
<comment type="caution">
    <text evidence="8">The sequence shown here is derived from an EMBL/GenBank/DDBJ whole genome shotgun (WGS) entry which is preliminary data.</text>
</comment>
<dbReference type="EMBL" id="PUIB01000011">
    <property type="protein sequence ID" value="PQO38265.1"/>
    <property type="molecule type" value="Genomic_DNA"/>
</dbReference>
<dbReference type="GO" id="GO:0005829">
    <property type="term" value="C:cytosol"/>
    <property type="evidence" value="ECO:0007669"/>
    <property type="project" value="TreeGrafter"/>
</dbReference>
<feature type="binding site" evidence="6">
    <location>
        <position position="120"/>
    </location>
    <ligand>
        <name>(6R)-10-formyltetrahydrofolate</name>
        <dbReference type="ChEBI" id="CHEBI:195366"/>
    </ligand>
</feature>
<dbReference type="SUPFAM" id="SSF53328">
    <property type="entry name" value="Formyltransferase"/>
    <property type="match status" value="1"/>
</dbReference>
<dbReference type="RefSeq" id="WP_105353534.1">
    <property type="nucleotide sequence ID" value="NZ_PUIB01000011.1"/>
</dbReference>